<dbReference type="RefSeq" id="WP_057812807.1">
    <property type="nucleotide sequence ID" value="NZ_CP031598.1"/>
</dbReference>
<feature type="transmembrane region" description="Helical" evidence="1">
    <location>
        <begin position="93"/>
        <end position="115"/>
    </location>
</feature>
<keyword evidence="5" id="KW-1185">Reference proteome</keyword>
<evidence type="ECO:0000256" key="1">
    <source>
        <dbReference type="SAM" id="Phobius"/>
    </source>
</evidence>
<feature type="domain" description="EamA" evidence="2">
    <location>
        <begin position="22"/>
        <end position="138"/>
    </location>
</feature>
<dbReference type="SUPFAM" id="SSF103481">
    <property type="entry name" value="Multidrug resistance efflux transporter EmrE"/>
    <property type="match status" value="2"/>
</dbReference>
<feature type="transmembrane region" description="Helical" evidence="1">
    <location>
        <begin position="66"/>
        <end position="87"/>
    </location>
</feature>
<dbReference type="KEGG" id="rid:RIdsm_04834"/>
<keyword evidence="1" id="KW-0812">Transmembrane</keyword>
<feature type="domain" description="EamA" evidence="2">
    <location>
        <begin position="150"/>
        <end position="276"/>
    </location>
</feature>
<evidence type="ECO:0000313" key="5">
    <source>
        <dbReference type="Proteomes" id="UP000051401"/>
    </source>
</evidence>
<dbReference type="Proteomes" id="UP000051401">
    <property type="component" value="Unassembled WGS sequence"/>
</dbReference>
<evidence type="ECO:0000259" key="2">
    <source>
        <dbReference type="Pfam" id="PF00892"/>
    </source>
</evidence>
<keyword evidence="1" id="KW-0472">Membrane</keyword>
<name>A0A0T5PFE1_9RHOB</name>
<dbReference type="Proteomes" id="UP000325785">
    <property type="component" value="Chromosome"/>
</dbReference>
<dbReference type="PATRIC" id="fig|540747.5.peg.439"/>
<dbReference type="AlphaFoldDB" id="A0A0T5PFE1"/>
<feature type="transmembrane region" description="Helical" evidence="1">
    <location>
        <begin position="208"/>
        <end position="225"/>
    </location>
</feature>
<gene>
    <name evidence="4" type="ORF">RIdsm_04834</name>
    <name evidence="3" type="ORF">XM52_02170</name>
</gene>
<accession>A0A0T5PFE1</accession>
<dbReference type="EMBL" id="LAXI01000001">
    <property type="protein sequence ID" value="KRS19668.1"/>
    <property type="molecule type" value="Genomic_DNA"/>
</dbReference>
<protein>
    <submittedName>
        <fullName evidence="4">Carboxylate/amino acid/amine transporter</fullName>
    </submittedName>
</protein>
<reference evidence="3 5" key="1">
    <citation type="submission" date="2015-04" db="EMBL/GenBank/DDBJ databases">
        <title>The draft genome sequence of Roseovarius indicus B108T.</title>
        <authorList>
            <person name="Li G."/>
            <person name="Lai Q."/>
            <person name="Shao Z."/>
            <person name="Yan P."/>
        </authorList>
    </citation>
    <scope>NUCLEOTIDE SEQUENCE [LARGE SCALE GENOMIC DNA]</scope>
    <source>
        <strain evidence="3 5">B108</strain>
    </source>
</reference>
<dbReference type="GO" id="GO:0016020">
    <property type="term" value="C:membrane"/>
    <property type="evidence" value="ECO:0007669"/>
    <property type="project" value="InterPro"/>
</dbReference>
<dbReference type="OrthoDB" id="9810239at2"/>
<evidence type="ECO:0000313" key="6">
    <source>
        <dbReference type="Proteomes" id="UP000325785"/>
    </source>
</evidence>
<feature type="transmembrane region" description="Helical" evidence="1">
    <location>
        <begin position="36"/>
        <end position="54"/>
    </location>
</feature>
<organism evidence="3 5">
    <name type="scientific">Roseovarius indicus</name>
    <dbReference type="NCBI Taxonomy" id="540747"/>
    <lineage>
        <taxon>Bacteria</taxon>
        <taxon>Pseudomonadati</taxon>
        <taxon>Pseudomonadota</taxon>
        <taxon>Alphaproteobacteria</taxon>
        <taxon>Rhodobacterales</taxon>
        <taxon>Roseobacteraceae</taxon>
        <taxon>Roseovarius</taxon>
    </lineage>
</organism>
<feature type="transmembrane region" description="Helical" evidence="1">
    <location>
        <begin position="7"/>
        <end position="24"/>
    </location>
</feature>
<dbReference type="InterPro" id="IPR037185">
    <property type="entry name" value="EmrE-like"/>
</dbReference>
<feature type="transmembrane region" description="Helical" evidence="1">
    <location>
        <begin position="237"/>
        <end position="255"/>
    </location>
</feature>
<keyword evidence="1" id="KW-1133">Transmembrane helix</keyword>
<dbReference type="Pfam" id="PF00892">
    <property type="entry name" value="EamA"/>
    <property type="match status" value="2"/>
</dbReference>
<feature type="transmembrane region" description="Helical" evidence="1">
    <location>
        <begin position="177"/>
        <end position="196"/>
    </location>
</feature>
<dbReference type="EMBL" id="CP031598">
    <property type="protein sequence ID" value="QEW28992.1"/>
    <property type="molecule type" value="Genomic_DNA"/>
</dbReference>
<evidence type="ECO:0000313" key="4">
    <source>
        <dbReference type="EMBL" id="QEW28992.1"/>
    </source>
</evidence>
<reference evidence="4 6" key="2">
    <citation type="submission" date="2018-08" db="EMBL/GenBank/DDBJ databases">
        <title>Genetic Globetrotter - A new plasmid hitch-hiking vast phylogenetic and geographic distances.</title>
        <authorList>
            <person name="Vollmers J."/>
            <person name="Petersen J."/>
        </authorList>
    </citation>
    <scope>NUCLEOTIDE SEQUENCE [LARGE SCALE GENOMIC DNA]</scope>
    <source>
        <strain evidence="4 6">DSM 26383</strain>
    </source>
</reference>
<dbReference type="PANTHER" id="PTHR22911">
    <property type="entry name" value="ACYL-MALONYL CONDENSING ENZYME-RELATED"/>
    <property type="match status" value="1"/>
</dbReference>
<sequence>MNEHLKGLLITTLGVLFVVPDSLYVRLIDAEPMVTAFWRGMTAGGIILLGLLAVQGTRGFGQVLRSGWPGILYMVLIGYTAPGFVLAVTHTSVANVVFIFASMPIFSAIFARVFLGEPISRRVVMTMLAVMAGLAIIAYGSGENAVAHWSGDLFALSVCIAYSGALTAVRGLKDISMIPAIPLAYIGAALVLWPFIEPGPPVAEQWHLFLGHGAFIAVATCFLTLGPRYISSPEVSLLILLESVLAPLLVWAIVGEDPGRWAMIGGAVVIGALLVSNAVALRRRRVV</sequence>
<dbReference type="STRING" id="540747.SAMN04488031_102668"/>
<feature type="transmembrane region" description="Helical" evidence="1">
    <location>
        <begin position="261"/>
        <end position="281"/>
    </location>
</feature>
<evidence type="ECO:0000313" key="3">
    <source>
        <dbReference type="EMBL" id="KRS19668.1"/>
    </source>
</evidence>
<feature type="transmembrane region" description="Helical" evidence="1">
    <location>
        <begin position="122"/>
        <end position="140"/>
    </location>
</feature>
<dbReference type="InterPro" id="IPR000620">
    <property type="entry name" value="EamA_dom"/>
</dbReference>
<proteinExistence type="predicted"/>
<feature type="transmembrane region" description="Helical" evidence="1">
    <location>
        <begin position="146"/>
        <end position="165"/>
    </location>
</feature>